<evidence type="ECO:0008006" key="5">
    <source>
        <dbReference type="Google" id="ProtNLM"/>
    </source>
</evidence>
<dbReference type="EMBL" id="JABCIY010000231">
    <property type="protein sequence ID" value="KAF7187263.1"/>
    <property type="molecule type" value="Genomic_DNA"/>
</dbReference>
<proteinExistence type="predicted"/>
<evidence type="ECO:0000313" key="4">
    <source>
        <dbReference type="Proteomes" id="UP000660729"/>
    </source>
</evidence>
<evidence type="ECO:0000256" key="2">
    <source>
        <dbReference type="SAM" id="SignalP"/>
    </source>
</evidence>
<dbReference type="OrthoDB" id="4225815at2759"/>
<protein>
    <recommendedName>
        <fullName evidence="5">Hydrophobin</fullName>
    </recommendedName>
</protein>
<evidence type="ECO:0000256" key="1">
    <source>
        <dbReference type="SAM" id="MobiDB-lite"/>
    </source>
</evidence>
<keyword evidence="2" id="KW-0732">Signal</keyword>
<name>A0A8H6RA34_9PEZI</name>
<sequence>MQFTTVFTIFATAALAMGAAVPSEPSGASKPESSSPSSPEIGSSCGNKQEKVACCNGAAGSSGTLSLLNQVLGGSCALDVLGSTCSQGNVACCPTTQNNEGITVINIGSPCNLLNL</sequence>
<feature type="signal peptide" evidence="2">
    <location>
        <begin position="1"/>
        <end position="18"/>
    </location>
</feature>
<organism evidence="3 4">
    <name type="scientific">Pseudocercospora fuligena</name>
    <dbReference type="NCBI Taxonomy" id="685502"/>
    <lineage>
        <taxon>Eukaryota</taxon>
        <taxon>Fungi</taxon>
        <taxon>Dikarya</taxon>
        <taxon>Ascomycota</taxon>
        <taxon>Pezizomycotina</taxon>
        <taxon>Dothideomycetes</taxon>
        <taxon>Dothideomycetidae</taxon>
        <taxon>Mycosphaerellales</taxon>
        <taxon>Mycosphaerellaceae</taxon>
        <taxon>Pseudocercospora</taxon>
    </lineage>
</organism>
<feature type="chain" id="PRO_5034620517" description="Hydrophobin" evidence="2">
    <location>
        <begin position="19"/>
        <end position="116"/>
    </location>
</feature>
<dbReference type="AlphaFoldDB" id="A0A8H6RA34"/>
<gene>
    <name evidence="3" type="ORF">HII31_11351</name>
</gene>
<keyword evidence="4" id="KW-1185">Reference proteome</keyword>
<feature type="region of interest" description="Disordered" evidence="1">
    <location>
        <begin position="21"/>
        <end position="46"/>
    </location>
</feature>
<accession>A0A8H6RA34</accession>
<reference evidence="3" key="1">
    <citation type="submission" date="2020-04" db="EMBL/GenBank/DDBJ databases">
        <title>Draft genome resource of the tomato pathogen Pseudocercospora fuligena.</title>
        <authorList>
            <person name="Zaccaron A."/>
        </authorList>
    </citation>
    <scope>NUCLEOTIDE SEQUENCE</scope>
    <source>
        <strain evidence="3">PF001</strain>
    </source>
</reference>
<comment type="caution">
    <text evidence="3">The sequence shown here is derived from an EMBL/GenBank/DDBJ whole genome shotgun (WGS) entry which is preliminary data.</text>
</comment>
<evidence type="ECO:0000313" key="3">
    <source>
        <dbReference type="EMBL" id="KAF7187263.1"/>
    </source>
</evidence>
<dbReference type="Proteomes" id="UP000660729">
    <property type="component" value="Unassembled WGS sequence"/>
</dbReference>